<evidence type="ECO:0000313" key="3">
    <source>
        <dbReference type="Proteomes" id="UP000826195"/>
    </source>
</evidence>
<feature type="compositionally biased region" description="Basic residues" evidence="1">
    <location>
        <begin position="60"/>
        <end position="72"/>
    </location>
</feature>
<name>A0AAV7J640_COTGL</name>
<dbReference type="Proteomes" id="UP000826195">
    <property type="component" value="Unassembled WGS sequence"/>
</dbReference>
<evidence type="ECO:0000313" key="2">
    <source>
        <dbReference type="EMBL" id="KAH0568480.1"/>
    </source>
</evidence>
<proteinExistence type="predicted"/>
<accession>A0AAV7J640</accession>
<sequence>MLSIKVNLSEKREKGVEEGKGTMTLKSRGDAGKRLLQKSSRNLKSKRRRMKDRKPEKVPGRVRQKVKKRGRS</sequence>
<protein>
    <submittedName>
        <fullName evidence="2">Uncharacterized protein</fullName>
    </submittedName>
</protein>
<dbReference type="EMBL" id="JAHXZJ010000001">
    <property type="protein sequence ID" value="KAH0568480.1"/>
    <property type="molecule type" value="Genomic_DNA"/>
</dbReference>
<keyword evidence="3" id="KW-1185">Reference proteome</keyword>
<reference evidence="2 3" key="1">
    <citation type="journal article" date="2021" name="J. Hered.">
        <title>A chromosome-level genome assembly of the parasitoid wasp, Cotesia glomerata (Hymenoptera: Braconidae).</title>
        <authorList>
            <person name="Pinto B.J."/>
            <person name="Weis J.J."/>
            <person name="Gamble T."/>
            <person name="Ode P.J."/>
            <person name="Paul R."/>
            <person name="Zaspel J.M."/>
        </authorList>
    </citation>
    <scope>NUCLEOTIDE SEQUENCE [LARGE SCALE GENOMIC DNA]</scope>
    <source>
        <strain evidence="2">CgM1</strain>
    </source>
</reference>
<organism evidence="2 3">
    <name type="scientific">Cotesia glomerata</name>
    <name type="common">Lepidopteran parasitic wasp</name>
    <name type="synonym">Apanteles glomeratus</name>
    <dbReference type="NCBI Taxonomy" id="32391"/>
    <lineage>
        <taxon>Eukaryota</taxon>
        <taxon>Metazoa</taxon>
        <taxon>Ecdysozoa</taxon>
        <taxon>Arthropoda</taxon>
        <taxon>Hexapoda</taxon>
        <taxon>Insecta</taxon>
        <taxon>Pterygota</taxon>
        <taxon>Neoptera</taxon>
        <taxon>Endopterygota</taxon>
        <taxon>Hymenoptera</taxon>
        <taxon>Apocrita</taxon>
        <taxon>Ichneumonoidea</taxon>
        <taxon>Braconidae</taxon>
        <taxon>Microgastrinae</taxon>
        <taxon>Cotesia</taxon>
    </lineage>
</organism>
<comment type="caution">
    <text evidence="2">The sequence shown here is derived from an EMBL/GenBank/DDBJ whole genome shotgun (WGS) entry which is preliminary data.</text>
</comment>
<dbReference type="AlphaFoldDB" id="A0AAV7J640"/>
<feature type="compositionally biased region" description="Basic residues" evidence="1">
    <location>
        <begin position="41"/>
        <end position="52"/>
    </location>
</feature>
<evidence type="ECO:0000256" key="1">
    <source>
        <dbReference type="SAM" id="MobiDB-lite"/>
    </source>
</evidence>
<feature type="compositionally biased region" description="Basic and acidic residues" evidence="1">
    <location>
        <begin position="8"/>
        <end position="20"/>
    </location>
</feature>
<gene>
    <name evidence="2" type="ORF">KQX54_021043</name>
</gene>
<feature type="region of interest" description="Disordered" evidence="1">
    <location>
        <begin position="1"/>
        <end position="72"/>
    </location>
</feature>